<accession>A0A3L9DNG8</accession>
<dbReference type="Proteomes" id="UP000279194">
    <property type="component" value="Unassembled WGS sequence"/>
</dbReference>
<dbReference type="InterPro" id="IPR003709">
    <property type="entry name" value="VanY-like_core_dom"/>
</dbReference>
<dbReference type="GO" id="GO:0004180">
    <property type="term" value="F:carboxypeptidase activity"/>
    <property type="evidence" value="ECO:0007669"/>
    <property type="project" value="UniProtKB-KW"/>
</dbReference>
<evidence type="ECO:0000256" key="1">
    <source>
        <dbReference type="SAM" id="MobiDB-lite"/>
    </source>
</evidence>
<keyword evidence="3" id="KW-0378">Hydrolase</keyword>
<dbReference type="PANTHER" id="PTHR34385">
    <property type="entry name" value="D-ALANYL-D-ALANINE CARBOXYPEPTIDASE"/>
    <property type="match status" value="1"/>
</dbReference>
<dbReference type="InterPro" id="IPR052179">
    <property type="entry name" value="DD-CPase-like"/>
</dbReference>
<keyword evidence="4" id="KW-1185">Reference proteome</keyword>
<keyword evidence="3" id="KW-0121">Carboxypeptidase</keyword>
<comment type="caution">
    <text evidence="3">The sequence shown here is derived from an EMBL/GenBank/DDBJ whole genome shotgun (WGS) entry which is preliminary data.</text>
</comment>
<dbReference type="InterPro" id="IPR058193">
    <property type="entry name" value="VanY/YodJ_core_dom"/>
</dbReference>
<evidence type="ECO:0000313" key="3">
    <source>
        <dbReference type="EMBL" id="RLY01483.1"/>
    </source>
</evidence>
<dbReference type="NCBIfam" id="NF041194">
    <property type="entry name" value="LD_carboxy_LdcB"/>
    <property type="match status" value="1"/>
</dbReference>
<evidence type="ECO:0000313" key="4">
    <source>
        <dbReference type="Proteomes" id="UP000279194"/>
    </source>
</evidence>
<proteinExistence type="predicted"/>
<protein>
    <submittedName>
        <fullName evidence="3">D-alanyl-D-alanine carboxypeptidase family protein</fullName>
    </submittedName>
</protein>
<dbReference type="PANTHER" id="PTHR34385:SF1">
    <property type="entry name" value="PEPTIDOGLYCAN L-ALANYL-D-GLUTAMATE ENDOPEPTIDASE CWLK"/>
    <property type="match status" value="1"/>
</dbReference>
<feature type="domain" description="D-alanyl-D-alanine carboxypeptidase-like core" evidence="2">
    <location>
        <begin position="118"/>
        <end position="239"/>
    </location>
</feature>
<evidence type="ECO:0000259" key="2">
    <source>
        <dbReference type="Pfam" id="PF02557"/>
    </source>
</evidence>
<gene>
    <name evidence="3" type="ORF">EAF07_09545</name>
</gene>
<dbReference type="SUPFAM" id="SSF55166">
    <property type="entry name" value="Hedgehog/DD-peptidase"/>
    <property type="match status" value="1"/>
</dbReference>
<dbReference type="GO" id="GO:0006508">
    <property type="term" value="P:proteolysis"/>
    <property type="evidence" value="ECO:0007669"/>
    <property type="project" value="InterPro"/>
</dbReference>
<dbReference type="CDD" id="cd14852">
    <property type="entry name" value="LD-carboxypeptidase"/>
    <property type="match status" value="1"/>
</dbReference>
<reference evidence="3 4" key="1">
    <citation type="submission" date="2018-10" db="EMBL/GenBank/DDBJ databases">
        <title>Streptococcus hillyeri sp. nov., isolated from equine tracheal sample.</title>
        <authorList>
            <person name="Macfadyen A.C."/>
            <person name="Waller A."/>
            <person name="Paterson G.K."/>
        </authorList>
    </citation>
    <scope>NUCLEOTIDE SEQUENCE [LARGE SCALE GENOMIC DNA]</scope>
    <source>
        <strain evidence="3 4">28462</strain>
    </source>
</reference>
<dbReference type="Pfam" id="PF02557">
    <property type="entry name" value="VanY"/>
    <property type="match status" value="1"/>
</dbReference>
<keyword evidence="3" id="KW-0645">Protease</keyword>
<dbReference type="AlphaFoldDB" id="A0A3L9DNG8"/>
<feature type="compositionally biased region" description="Basic and acidic residues" evidence="1">
    <location>
        <begin position="40"/>
        <end position="61"/>
    </location>
</feature>
<sequence length="264" mass="28814">MNKKLINLILVACLFLVSCGKSDPKSKSSKTTKTSQVTQSEKRPKATKSETTDQVEEDSKQASEASEEAETTSETKSVQATDASFNGSYYSVQGKYGEVIIANKKHPVAESYAPGEDPTALSAFQTLISDMQAKGFSVSNSYSGFRSYETQASIYSNYVASDGQANADRYSARAGYSEHQTGLAFDLLDGNGQLLTEPTASDWLAVHAHEYGFVVRYLPGKEYSTGYMPESWHVRYIGKEAAEIYQSGLTLEEYFGVSGGDYAQ</sequence>
<name>A0A3L9DNG8_9STRE</name>
<dbReference type="Gene3D" id="3.30.1380.10">
    <property type="match status" value="1"/>
</dbReference>
<dbReference type="InterPro" id="IPR009045">
    <property type="entry name" value="Zn_M74/Hedgehog-like"/>
</dbReference>
<dbReference type="PROSITE" id="PS51257">
    <property type="entry name" value="PROKAR_LIPOPROTEIN"/>
    <property type="match status" value="1"/>
</dbReference>
<feature type="compositionally biased region" description="Low complexity" evidence="1">
    <location>
        <begin position="29"/>
        <end position="39"/>
    </location>
</feature>
<dbReference type="EMBL" id="RCVM01000027">
    <property type="protein sequence ID" value="RLY01483.1"/>
    <property type="molecule type" value="Genomic_DNA"/>
</dbReference>
<feature type="region of interest" description="Disordered" evidence="1">
    <location>
        <begin position="21"/>
        <end position="78"/>
    </location>
</feature>
<dbReference type="OrthoDB" id="9792074at2"/>
<dbReference type="RefSeq" id="WP_121836328.1">
    <property type="nucleotide sequence ID" value="NZ_CP163513.1"/>
</dbReference>
<organism evidence="3 4">
    <name type="scientific">Streptococcus hillyeri</name>
    <dbReference type="NCBI Taxonomy" id="2282420"/>
    <lineage>
        <taxon>Bacteria</taxon>
        <taxon>Bacillati</taxon>
        <taxon>Bacillota</taxon>
        <taxon>Bacilli</taxon>
        <taxon>Lactobacillales</taxon>
        <taxon>Streptococcaceae</taxon>
        <taxon>Streptococcus</taxon>
    </lineage>
</organism>